<name>A0ABD2XWZ0_9GENT</name>
<proteinExistence type="predicted"/>
<accession>A0ABD2XWZ0</accession>
<organism evidence="1 2">
    <name type="scientific">Cinchona calisaya</name>
    <dbReference type="NCBI Taxonomy" id="153742"/>
    <lineage>
        <taxon>Eukaryota</taxon>
        <taxon>Viridiplantae</taxon>
        <taxon>Streptophyta</taxon>
        <taxon>Embryophyta</taxon>
        <taxon>Tracheophyta</taxon>
        <taxon>Spermatophyta</taxon>
        <taxon>Magnoliopsida</taxon>
        <taxon>eudicotyledons</taxon>
        <taxon>Gunneridae</taxon>
        <taxon>Pentapetalae</taxon>
        <taxon>asterids</taxon>
        <taxon>lamiids</taxon>
        <taxon>Gentianales</taxon>
        <taxon>Rubiaceae</taxon>
        <taxon>Cinchonoideae</taxon>
        <taxon>Cinchoneae</taxon>
        <taxon>Cinchona</taxon>
    </lineage>
</organism>
<comment type="caution">
    <text evidence="1">The sequence shown here is derived from an EMBL/GenBank/DDBJ whole genome shotgun (WGS) entry which is preliminary data.</text>
</comment>
<dbReference type="EMBL" id="JBJUIK010000017">
    <property type="protein sequence ID" value="KAL3498077.1"/>
    <property type="molecule type" value="Genomic_DNA"/>
</dbReference>
<gene>
    <name evidence="1" type="ORF">ACH5RR_040809</name>
</gene>
<dbReference type="Proteomes" id="UP001630127">
    <property type="component" value="Unassembled WGS sequence"/>
</dbReference>
<protein>
    <submittedName>
        <fullName evidence="1">Uncharacterized protein</fullName>
    </submittedName>
</protein>
<evidence type="ECO:0000313" key="2">
    <source>
        <dbReference type="Proteomes" id="UP001630127"/>
    </source>
</evidence>
<sequence length="125" mass="14304">MHARDMLGKAVMRHIFDELAILAHGIELNIANHEDVSALILEPKMERKENEDDKGWKIVTRRNKVVRKVPGKTVKKLQEFLIASKGQGSKLKSLPKKMWVMATTNHARYPCTSSPKGLLWPSRYD</sequence>
<keyword evidence="2" id="KW-1185">Reference proteome</keyword>
<evidence type="ECO:0000313" key="1">
    <source>
        <dbReference type="EMBL" id="KAL3498077.1"/>
    </source>
</evidence>
<dbReference type="AlphaFoldDB" id="A0ABD2XWZ0"/>
<reference evidence="1 2" key="1">
    <citation type="submission" date="2024-11" db="EMBL/GenBank/DDBJ databases">
        <title>A near-complete genome assembly of Cinchona calisaya.</title>
        <authorList>
            <person name="Lian D.C."/>
            <person name="Zhao X.W."/>
            <person name="Wei L."/>
        </authorList>
    </citation>
    <scope>NUCLEOTIDE SEQUENCE [LARGE SCALE GENOMIC DNA]</scope>
    <source>
        <tissue evidence="1">Nenye</tissue>
    </source>
</reference>